<dbReference type="PANTHER" id="PTHR46579:SF1">
    <property type="entry name" value="F5_8 TYPE C DOMAIN-CONTAINING PROTEIN"/>
    <property type="match status" value="1"/>
</dbReference>
<dbReference type="Proteomes" id="UP000018888">
    <property type="component" value="Unassembled WGS sequence"/>
</dbReference>
<proteinExistence type="predicted"/>
<accession>A0A2P4P667</accession>
<dbReference type="PANTHER" id="PTHR46579">
    <property type="entry name" value="F5/8 TYPE C DOMAIN-CONTAINING PROTEIN-RELATED"/>
    <property type="match status" value="1"/>
</dbReference>
<sequence length="252" mass="29556">LQSHILSCSGDIPALSKVMCLSGHNAYYGCRFCYLCGIYSSTAKHIYFPLQPPCGYDGTNYDPNNLPMRSHASYLQDIEVVENRGRNRIMHERGVNGRSILLELQSIDFPASFSIDIMHALFENIAPHMFRHFNRKFFNNKELNDTDYKISSDSCNEITKIIEQNQKNMPMGFGRPPINILKHHFAFKAEDWYNWIVLYSLPLLHNYLPTRHINGWARFIRVTQLCLEPTISRQELEEIQLIFIRFIHYYEK</sequence>
<keyword evidence="2" id="KW-1185">Reference proteome</keyword>
<organism evidence="1 2">
    <name type="scientific">Rhizophagus irregularis (strain DAOM 181602 / DAOM 197198 / MUCL 43194)</name>
    <name type="common">Arbuscular mycorrhizal fungus</name>
    <name type="synonym">Glomus intraradices</name>
    <dbReference type="NCBI Taxonomy" id="747089"/>
    <lineage>
        <taxon>Eukaryota</taxon>
        <taxon>Fungi</taxon>
        <taxon>Fungi incertae sedis</taxon>
        <taxon>Mucoromycota</taxon>
        <taxon>Glomeromycotina</taxon>
        <taxon>Glomeromycetes</taxon>
        <taxon>Glomerales</taxon>
        <taxon>Glomeraceae</taxon>
        <taxon>Rhizophagus</taxon>
    </lineage>
</organism>
<evidence type="ECO:0008006" key="3">
    <source>
        <dbReference type="Google" id="ProtNLM"/>
    </source>
</evidence>
<evidence type="ECO:0000313" key="2">
    <source>
        <dbReference type="Proteomes" id="UP000018888"/>
    </source>
</evidence>
<gene>
    <name evidence="1" type="ORF">GLOIN_2v1466139</name>
</gene>
<name>A0A2P4P667_RHIID</name>
<dbReference type="EMBL" id="AUPC02000366">
    <property type="protein sequence ID" value="POG60886.1"/>
    <property type="molecule type" value="Genomic_DNA"/>
</dbReference>
<reference evidence="1 2" key="2">
    <citation type="journal article" date="2018" name="New Phytol.">
        <title>High intraspecific genome diversity in the model arbuscular mycorrhizal symbiont Rhizophagus irregularis.</title>
        <authorList>
            <person name="Chen E.C.H."/>
            <person name="Morin E."/>
            <person name="Beaudet D."/>
            <person name="Noel J."/>
            <person name="Yildirir G."/>
            <person name="Ndikumana S."/>
            <person name="Charron P."/>
            <person name="St-Onge C."/>
            <person name="Giorgi J."/>
            <person name="Kruger M."/>
            <person name="Marton T."/>
            <person name="Ropars J."/>
            <person name="Grigoriev I.V."/>
            <person name="Hainaut M."/>
            <person name="Henrissat B."/>
            <person name="Roux C."/>
            <person name="Martin F."/>
            <person name="Corradi N."/>
        </authorList>
    </citation>
    <scope>NUCLEOTIDE SEQUENCE [LARGE SCALE GENOMIC DNA]</scope>
    <source>
        <strain evidence="1 2">DAOM 197198</strain>
    </source>
</reference>
<evidence type="ECO:0000313" key="1">
    <source>
        <dbReference type="EMBL" id="POG60886.1"/>
    </source>
</evidence>
<comment type="caution">
    <text evidence="1">The sequence shown here is derived from an EMBL/GenBank/DDBJ whole genome shotgun (WGS) entry which is preliminary data.</text>
</comment>
<reference evidence="1 2" key="1">
    <citation type="journal article" date="2013" name="Proc. Natl. Acad. Sci. U.S.A.">
        <title>Genome of an arbuscular mycorrhizal fungus provides insight into the oldest plant symbiosis.</title>
        <authorList>
            <person name="Tisserant E."/>
            <person name="Malbreil M."/>
            <person name="Kuo A."/>
            <person name="Kohler A."/>
            <person name="Symeonidi A."/>
            <person name="Balestrini R."/>
            <person name="Charron P."/>
            <person name="Duensing N."/>
            <person name="Frei Dit Frey N."/>
            <person name="Gianinazzi-Pearson V."/>
            <person name="Gilbert L.B."/>
            <person name="Handa Y."/>
            <person name="Herr J.R."/>
            <person name="Hijri M."/>
            <person name="Koul R."/>
            <person name="Kawaguchi M."/>
            <person name="Krajinski F."/>
            <person name="Lammers P.J."/>
            <person name="Masclaux F.G."/>
            <person name="Murat C."/>
            <person name="Morin E."/>
            <person name="Ndikumana S."/>
            <person name="Pagni M."/>
            <person name="Petitpierre D."/>
            <person name="Requena N."/>
            <person name="Rosikiewicz P."/>
            <person name="Riley R."/>
            <person name="Saito K."/>
            <person name="San Clemente H."/>
            <person name="Shapiro H."/>
            <person name="van Tuinen D."/>
            <person name="Becard G."/>
            <person name="Bonfante P."/>
            <person name="Paszkowski U."/>
            <person name="Shachar-Hill Y.Y."/>
            <person name="Tuskan G.A."/>
            <person name="Young P.W."/>
            <person name="Sanders I.R."/>
            <person name="Henrissat B."/>
            <person name="Rensing S.A."/>
            <person name="Grigoriev I.V."/>
            <person name="Corradi N."/>
            <person name="Roux C."/>
            <person name="Martin F."/>
        </authorList>
    </citation>
    <scope>NUCLEOTIDE SEQUENCE [LARGE SCALE GENOMIC DNA]</scope>
    <source>
        <strain evidence="1 2">DAOM 197198</strain>
    </source>
</reference>
<dbReference type="AlphaFoldDB" id="A0A2P4P667"/>
<protein>
    <recommendedName>
        <fullName evidence="3">Transposase domain-containing protein</fullName>
    </recommendedName>
</protein>
<feature type="non-terminal residue" evidence="1">
    <location>
        <position position="1"/>
    </location>
</feature>